<dbReference type="EMBL" id="JACHXD010000013">
    <property type="protein sequence ID" value="MBB3121064.1"/>
    <property type="molecule type" value="Genomic_DNA"/>
</dbReference>
<dbReference type="Pfam" id="PF13561">
    <property type="entry name" value="adh_short_C2"/>
    <property type="match status" value="1"/>
</dbReference>
<dbReference type="PRINTS" id="PR00081">
    <property type="entry name" value="GDHRDH"/>
</dbReference>
<evidence type="ECO:0000313" key="3">
    <source>
        <dbReference type="EMBL" id="MBB3121064.1"/>
    </source>
</evidence>
<dbReference type="CDD" id="cd11731">
    <property type="entry name" value="Lin1944_like_SDR_c"/>
    <property type="match status" value="1"/>
</dbReference>
<proteinExistence type="inferred from homology"/>
<comment type="caution">
    <text evidence="3">The sequence shown here is derived from an EMBL/GenBank/DDBJ whole genome shotgun (WGS) entry which is preliminary data.</text>
</comment>
<dbReference type="RefSeq" id="WP_183442803.1">
    <property type="nucleotide sequence ID" value="NZ_JACHXD010000013.1"/>
</dbReference>
<dbReference type="InterPro" id="IPR002347">
    <property type="entry name" value="SDR_fam"/>
</dbReference>
<dbReference type="InterPro" id="IPR036291">
    <property type="entry name" value="NAD(P)-bd_dom_sf"/>
</dbReference>
<dbReference type="NCBIfam" id="NF005754">
    <property type="entry name" value="PRK07578.1"/>
    <property type="match status" value="1"/>
</dbReference>
<reference evidence="3 4" key="1">
    <citation type="submission" date="2020-08" db="EMBL/GenBank/DDBJ databases">
        <title>Genomic Encyclopedia of Type Strains, Phase III (KMG-III): the genomes of soil and plant-associated and newly described type strains.</title>
        <authorList>
            <person name="Whitman W."/>
        </authorList>
    </citation>
    <scope>NUCLEOTIDE SEQUENCE [LARGE SCALE GENOMIC DNA]</scope>
    <source>
        <strain evidence="3 4">CECT 8897</strain>
    </source>
</reference>
<dbReference type="InterPro" id="IPR051122">
    <property type="entry name" value="SDR_DHRS6-like"/>
</dbReference>
<organism evidence="3 4">
    <name type="scientific">Pseudoduganella violacea</name>
    <dbReference type="NCBI Taxonomy" id="1715466"/>
    <lineage>
        <taxon>Bacteria</taxon>
        <taxon>Pseudomonadati</taxon>
        <taxon>Pseudomonadota</taxon>
        <taxon>Betaproteobacteria</taxon>
        <taxon>Burkholderiales</taxon>
        <taxon>Oxalobacteraceae</taxon>
        <taxon>Telluria group</taxon>
        <taxon>Pseudoduganella</taxon>
    </lineage>
</organism>
<dbReference type="Proteomes" id="UP000541535">
    <property type="component" value="Unassembled WGS sequence"/>
</dbReference>
<dbReference type="PANTHER" id="PTHR43477:SF1">
    <property type="entry name" value="DIHYDROANTICAPSIN 7-DEHYDROGENASE"/>
    <property type="match status" value="1"/>
</dbReference>
<evidence type="ECO:0000313" key="4">
    <source>
        <dbReference type="Proteomes" id="UP000541535"/>
    </source>
</evidence>
<comment type="similarity">
    <text evidence="1">Belongs to the short-chain dehydrogenases/reductases (SDR) family.</text>
</comment>
<accession>A0A7W5BDA4</accession>
<keyword evidence="2" id="KW-0560">Oxidoreductase</keyword>
<dbReference type="Gene3D" id="3.40.50.720">
    <property type="entry name" value="NAD(P)-binding Rossmann-like Domain"/>
    <property type="match status" value="1"/>
</dbReference>
<dbReference type="GO" id="GO:0016491">
    <property type="term" value="F:oxidoreductase activity"/>
    <property type="evidence" value="ECO:0007669"/>
    <property type="project" value="UniProtKB-KW"/>
</dbReference>
<keyword evidence="4" id="KW-1185">Reference proteome</keyword>
<gene>
    <name evidence="3" type="ORF">FHS03_004137</name>
</gene>
<dbReference type="AlphaFoldDB" id="A0A7W5BDA4"/>
<dbReference type="SUPFAM" id="SSF51735">
    <property type="entry name" value="NAD(P)-binding Rossmann-fold domains"/>
    <property type="match status" value="1"/>
</dbReference>
<sequence>MKTVIVIGANGAIGQAALSGLRQHRIVRANRSGQDAEHQVDISDAASLERLFERVGHFDAVVNAAGFCEYAPFLDMSEAQWRATLDSKLLGQMNVVRVGARHIADGGSFTLISGILSSKPLPMAIADATASGAIETFVKCVAFELPRGIRVNVINPTVLEESWAAYGPMMPGFQPVPGALVGKAFQRSVDGFITGQVLTVDA</sequence>
<evidence type="ECO:0000256" key="2">
    <source>
        <dbReference type="ARBA" id="ARBA00023002"/>
    </source>
</evidence>
<protein>
    <submittedName>
        <fullName evidence="3">NAD(P)-dependent dehydrogenase (Short-subunit alcohol dehydrogenase family)</fullName>
    </submittedName>
</protein>
<evidence type="ECO:0000256" key="1">
    <source>
        <dbReference type="ARBA" id="ARBA00006484"/>
    </source>
</evidence>
<dbReference type="PANTHER" id="PTHR43477">
    <property type="entry name" value="DIHYDROANTICAPSIN 7-DEHYDROGENASE"/>
    <property type="match status" value="1"/>
</dbReference>
<name>A0A7W5BDA4_9BURK</name>